<dbReference type="Proteomes" id="UP000440578">
    <property type="component" value="Unassembled WGS sequence"/>
</dbReference>
<evidence type="ECO:0000259" key="5">
    <source>
        <dbReference type="PROSITE" id="PS50137"/>
    </source>
</evidence>
<feature type="compositionally biased region" description="Low complexity" evidence="4">
    <location>
        <begin position="120"/>
        <end position="135"/>
    </location>
</feature>
<dbReference type="OrthoDB" id="10037267at2759"/>
<feature type="compositionally biased region" description="Pro residues" evidence="4">
    <location>
        <begin position="605"/>
        <end position="622"/>
    </location>
</feature>
<dbReference type="Gene3D" id="3.30.160.20">
    <property type="match status" value="5"/>
</dbReference>
<proteinExistence type="predicted"/>
<feature type="compositionally biased region" description="Low complexity" evidence="4">
    <location>
        <begin position="88"/>
        <end position="100"/>
    </location>
</feature>
<dbReference type="GO" id="GO:0003729">
    <property type="term" value="F:mRNA binding"/>
    <property type="evidence" value="ECO:0007669"/>
    <property type="project" value="TreeGrafter"/>
</dbReference>
<dbReference type="GO" id="GO:0008298">
    <property type="term" value="P:intracellular mRNA localization"/>
    <property type="evidence" value="ECO:0007669"/>
    <property type="project" value="TreeGrafter"/>
</dbReference>
<dbReference type="PANTHER" id="PTHR46054:SF3">
    <property type="entry name" value="MATERNAL EFFECT PROTEIN STAUFEN"/>
    <property type="match status" value="1"/>
</dbReference>
<dbReference type="CDD" id="cd19860">
    <property type="entry name" value="DSRM_STAU_rpt4"/>
    <property type="match status" value="1"/>
</dbReference>
<dbReference type="GO" id="GO:0098964">
    <property type="term" value="P:anterograde dendritic transport of messenger ribonucleoprotein complex"/>
    <property type="evidence" value="ECO:0007669"/>
    <property type="project" value="TreeGrafter"/>
</dbReference>
<dbReference type="EMBL" id="VIIS01001887">
    <property type="protein sequence ID" value="KAF0291354.1"/>
    <property type="molecule type" value="Genomic_DNA"/>
</dbReference>
<dbReference type="Pfam" id="PF16482">
    <property type="entry name" value="Staufen_C"/>
    <property type="match status" value="1"/>
</dbReference>
<evidence type="ECO:0000256" key="3">
    <source>
        <dbReference type="PROSITE-ProRule" id="PRU00266"/>
    </source>
</evidence>
<dbReference type="SMART" id="SM00358">
    <property type="entry name" value="DSRM"/>
    <property type="match status" value="5"/>
</dbReference>
<feature type="compositionally biased region" description="Low complexity" evidence="4">
    <location>
        <begin position="588"/>
        <end position="604"/>
    </location>
</feature>
<dbReference type="GO" id="GO:0043025">
    <property type="term" value="C:neuronal cell body"/>
    <property type="evidence" value="ECO:0007669"/>
    <property type="project" value="TreeGrafter"/>
</dbReference>
<dbReference type="GO" id="GO:0032839">
    <property type="term" value="C:dendrite cytoplasm"/>
    <property type="evidence" value="ECO:0007669"/>
    <property type="project" value="GOC"/>
</dbReference>
<feature type="domain" description="DRBM" evidence="5">
    <location>
        <begin position="364"/>
        <end position="418"/>
    </location>
</feature>
<sequence length="746" mass="77938">MAQVPMRVAHQAGIVHQQRPAIMVSMQQPPPNTMTGLVSMSPMMAPSVVMAHGPPPPLAHQELEAAHHLAAHPQPFHPHAHLAAVAPPMQPHPQLSAPPLAAEPPPPPPQQPPQQPPPQQQQQPPQQAQQQAAAAGATGGTPVVGQILSSNAEDGATAGAAGGSADGKEKTPMCLINELARYNKIQHQYRLTDEHGPAHKKTFTVILQLGQEEYQATGPSIKKAQHAAASNALQATKFKHPPPKQQRSTRTSLTPTVELNSLAMKRNETAMYTFIESPYLPHSHINYRVNYQRFGRGGLSYTPQYHVSLRVGEREFFGVGANPQAARHASAAQALKVLRDLPLPGHVQGAASAGSDDPNADLKSPISLVHEIGLKRSLSVGFTVTRETGPPHMRTFLTQCFCGDITTDGEGSSKKEQKCSPDPHQGINPISRLIQIQQAKKEREPVYTLVDERGMARRREFVMSVSAGGHTCSGTGPNKKLAKRAAAEALLVELGYSRPQPPVGRPSLKQAGAESEPADRSRRVTFQEGAAPAEPAPAPAPTPAPAVGRQLVPGLILVPQQATATGPSGGSAAQAMAAAAKEMTKAAPAEPAAAAAPQPAVHAPPRQPAAAPAPQPAPAPAPAPIPAAAPAVVSSVRPKQQLLYLAKVLGFQVQFTDIPRGNKSEFLSLVSLSTQPPQMSHGSGPTVEAAHDQAALTALTGLTELGLDNVTNGSPSSPAGGSADRAAGDGQTGSDDGADGPHVTAQ</sequence>
<feature type="domain" description="DRBM" evidence="5">
    <location>
        <begin position="637"/>
        <end position="704"/>
    </location>
</feature>
<dbReference type="GO" id="GO:0003725">
    <property type="term" value="F:double-stranded RNA binding"/>
    <property type="evidence" value="ECO:0007669"/>
    <property type="project" value="TreeGrafter"/>
</dbReference>
<evidence type="ECO:0000313" key="6">
    <source>
        <dbReference type="EMBL" id="KAF0291354.1"/>
    </source>
</evidence>
<feature type="domain" description="DRBM" evidence="5">
    <location>
        <begin position="254"/>
        <end position="340"/>
    </location>
</feature>
<feature type="region of interest" description="Disordered" evidence="4">
    <location>
        <begin position="528"/>
        <end position="547"/>
    </location>
</feature>
<dbReference type="GO" id="GO:0035418">
    <property type="term" value="P:protein localization to synapse"/>
    <property type="evidence" value="ECO:0007669"/>
    <property type="project" value="TreeGrafter"/>
</dbReference>
<protein>
    <submittedName>
        <fullName evidence="6">Double-stranded RNA-binding protein Staufen 2</fullName>
    </submittedName>
</protein>
<dbReference type="CDD" id="cd19857">
    <property type="entry name" value="DSRM_STAU_rpt1"/>
    <property type="match status" value="1"/>
</dbReference>
<keyword evidence="2 3" id="KW-0694">RNA-binding</keyword>
<feature type="compositionally biased region" description="Pro residues" evidence="4">
    <location>
        <begin position="101"/>
        <end position="119"/>
    </location>
</feature>
<feature type="compositionally biased region" description="Pro residues" evidence="4">
    <location>
        <begin position="534"/>
        <end position="544"/>
    </location>
</feature>
<dbReference type="CDD" id="cd19861">
    <property type="entry name" value="DSRM_STAU_rpt5"/>
    <property type="match status" value="1"/>
</dbReference>
<organism evidence="6 7">
    <name type="scientific">Amphibalanus amphitrite</name>
    <name type="common">Striped barnacle</name>
    <name type="synonym">Balanus amphitrite</name>
    <dbReference type="NCBI Taxonomy" id="1232801"/>
    <lineage>
        <taxon>Eukaryota</taxon>
        <taxon>Metazoa</taxon>
        <taxon>Ecdysozoa</taxon>
        <taxon>Arthropoda</taxon>
        <taxon>Crustacea</taxon>
        <taxon>Multicrustacea</taxon>
        <taxon>Cirripedia</taxon>
        <taxon>Thoracica</taxon>
        <taxon>Thoracicalcarea</taxon>
        <taxon>Balanomorpha</taxon>
        <taxon>Balanoidea</taxon>
        <taxon>Balanidae</taxon>
        <taxon>Amphibalaninae</taxon>
        <taxon>Amphibalanus</taxon>
    </lineage>
</organism>
<dbReference type="AlphaFoldDB" id="A0A6A4VII6"/>
<evidence type="ECO:0000313" key="7">
    <source>
        <dbReference type="Proteomes" id="UP000440578"/>
    </source>
</evidence>
<name>A0A6A4VII6_AMPAM</name>
<feature type="region of interest" description="Disordered" evidence="4">
    <location>
        <begin position="706"/>
        <end position="746"/>
    </location>
</feature>
<feature type="domain" description="DRBM" evidence="5">
    <location>
        <begin position="171"/>
        <end position="238"/>
    </location>
</feature>
<feature type="region of interest" description="Disordered" evidence="4">
    <location>
        <begin position="88"/>
        <end position="146"/>
    </location>
</feature>
<comment type="caution">
    <text evidence="6">The sequence shown here is derived from an EMBL/GenBank/DDBJ whole genome shotgun (WGS) entry which is preliminary data.</text>
</comment>
<dbReference type="InterPro" id="IPR032478">
    <property type="entry name" value="Staufen_C"/>
</dbReference>
<accession>A0A6A4VII6</accession>
<dbReference type="InterPro" id="IPR051740">
    <property type="entry name" value="DRBM-containing_protein"/>
</dbReference>
<gene>
    <name evidence="6" type="primary">stau2</name>
    <name evidence="6" type="ORF">FJT64_010508</name>
</gene>
<dbReference type="InterPro" id="IPR014720">
    <property type="entry name" value="dsRBD_dom"/>
</dbReference>
<dbReference type="PROSITE" id="PS50137">
    <property type="entry name" value="DS_RBD"/>
    <property type="match status" value="5"/>
</dbReference>
<dbReference type="SUPFAM" id="SSF54768">
    <property type="entry name" value="dsRNA-binding domain-like"/>
    <property type="match status" value="5"/>
</dbReference>
<dbReference type="GO" id="GO:0007281">
    <property type="term" value="P:germ cell development"/>
    <property type="evidence" value="ECO:0007669"/>
    <property type="project" value="TreeGrafter"/>
</dbReference>
<feature type="region of interest" description="Disordered" evidence="4">
    <location>
        <begin position="588"/>
        <end position="622"/>
    </location>
</feature>
<reference evidence="6 7" key="1">
    <citation type="submission" date="2019-07" db="EMBL/GenBank/DDBJ databases">
        <title>Draft genome assembly of a fouling barnacle, Amphibalanus amphitrite (Darwin, 1854): The first reference genome for Thecostraca.</title>
        <authorList>
            <person name="Kim W."/>
        </authorList>
    </citation>
    <scope>NUCLEOTIDE SEQUENCE [LARGE SCALE GENOMIC DNA]</scope>
    <source>
        <strain evidence="6">SNU_AA5</strain>
        <tissue evidence="6">Soma without cirri and trophi</tissue>
    </source>
</reference>
<dbReference type="FunFam" id="3.30.160.20:FF:000007">
    <property type="entry name" value="Double-stranded RNA-binding protein Staufen homolog 1"/>
    <property type="match status" value="2"/>
</dbReference>
<dbReference type="PANTHER" id="PTHR46054">
    <property type="entry name" value="MATERNAL EFFECT PROTEIN STAUFEN"/>
    <property type="match status" value="1"/>
</dbReference>
<evidence type="ECO:0000256" key="2">
    <source>
        <dbReference type="ARBA" id="ARBA00022884"/>
    </source>
</evidence>
<evidence type="ECO:0000256" key="4">
    <source>
        <dbReference type="SAM" id="MobiDB-lite"/>
    </source>
</evidence>
<dbReference type="GO" id="GO:0010494">
    <property type="term" value="C:cytoplasmic stress granule"/>
    <property type="evidence" value="ECO:0007669"/>
    <property type="project" value="TreeGrafter"/>
</dbReference>
<dbReference type="Pfam" id="PF00035">
    <property type="entry name" value="dsrm"/>
    <property type="match status" value="3"/>
</dbReference>
<dbReference type="FunFam" id="3.30.160.20:FF:000073">
    <property type="entry name" value="Double-stranded RNA-binding protein Staufen homolog"/>
    <property type="match status" value="1"/>
</dbReference>
<dbReference type="GO" id="GO:0005886">
    <property type="term" value="C:plasma membrane"/>
    <property type="evidence" value="ECO:0007669"/>
    <property type="project" value="TreeGrafter"/>
</dbReference>
<feature type="compositionally biased region" description="Low complexity" evidence="4">
    <location>
        <begin position="706"/>
        <end position="729"/>
    </location>
</feature>
<feature type="region of interest" description="Disordered" evidence="4">
    <location>
        <begin position="497"/>
        <end position="522"/>
    </location>
</feature>
<keyword evidence="7" id="KW-1185">Reference proteome</keyword>
<evidence type="ECO:0000256" key="1">
    <source>
        <dbReference type="ARBA" id="ARBA00022737"/>
    </source>
</evidence>
<keyword evidence="1" id="KW-0677">Repeat</keyword>
<feature type="domain" description="DRBM" evidence="5">
    <location>
        <begin position="428"/>
        <end position="496"/>
    </location>
</feature>